<accession>A0AC35UBK4</accession>
<reference evidence="2" key="1">
    <citation type="submission" date="2016-11" db="UniProtKB">
        <authorList>
            <consortium name="WormBaseParasite"/>
        </authorList>
    </citation>
    <scope>IDENTIFICATION</scope>
    <source>
        <strain evidence="2">KR3021</strain>
    </source>
</reference>
<protein>
    <submittedName>
        <fullName evidence="2">F-box domain-containing protein</fullName>
    </submittedName>
</protein>
<dbReference type="WBParaSite" id="RSKR_0000933700.1">
    <property type="protein sequence ID" value="RSKR_0000933700.1"/>
    <property type="gene ID" value="RSKR_0000933700"/>
</dbReference>
<organism evidence="1 2">
    <name type="scientific">Rhabditophanes sp. KR3021</name>
    <dbReference type="NCBI Taxonomy" id="114890"/>
    <lineage>
        <taxon>Eukaryota</taxon>
        <taxon>Metazoa</taxon>
        <taxon>Ecdysozoa</taxon>
        <taxon>Nematoda</taxon>
        <taxon>Chromadorea</taxon>
        <taxon>Rhabditida</taxon>
        <taxon>Tylenchina</taxon>
        <taxon>Panagrolaimomorpha</taxon>
        <taxon>Strongyloidoidea</taxon>
        <taxon>Alloionematidae</taxon>
        <taxon>Rhabditophanes</taxon>
    </lineage>
</organism>
<proteinExistence type="predicted"/>
<sequence>MAVQLNNIPYDILIQILGRIEGKEIIRTCKLVSKNWYSVVSRSSFWIKKAEREGIRHLLPPRHLLQIEKYKWDCEKIYILKPFERNLIKNGSGQEDRKHWEFFEGEEVIDTSDSKYWKIAKIQDPIVERPPVGINRSKNIPTCFNAGYLNRQMFQTINFEKIGITQNQLNMLKPSIHVSQYYGCFRGSTLNYKLKIAFRKNGESVASKNFECTLPSSQVSEWKKIEMVCDDYDNDLDSVVFQHGHGFEQMIPDQNRNVRKRECKVARASLIIKYE</sequence>
<evidence type="ECO:0000313" key="2">
    <source>
        <dbReference type="WBParaSite" id="RSKR_0000933700.1"/>
    </source>
</evidence>
<name>A0AC35UBK4_9BILA</name>
<evidence type="ECO:0000313" key="1">
    <source>
        <dbReference type="Proteomes" id="UP000095286"/>
    </source>
</evidence>
<dbReference type="Proteomes" id="UP000095286">
    <property type="component" value="Unplaced"/>
</dbReference>